<organism evidence="5 6">
    <name type="scientific">Neolewinella xylanilytica</name>
    <dbReference type="NCBI Taxonomy" id="1514080"/>
    <lineage>
        <taxon>Bacteria</taxon>
        <taxon>Pseudomonadati</taxon>
        <taxon>Bacteroidota</taxon>
        <taxon>Saprospiria</taxon>
        <taxon>Saprospirales</taxon>
        <taxon>Lewinellaceae</taxon>
        <taxon>Neolewinella</taxon>
    </lineage>
</organism>
<dbReference type="GO" id="GO:0008712">
    <property type="term" value="F:ADP-glyceromanno-heptose 6-epimerase activity"/>
    <property type="evidence" value="ECO:0007669"/>
    <property type="project" value="InterPro"/>
</dbReference>
<gene>
    <name evidence="5" type="ORF">CLV84_4126</name>
</gene>
<dbReference type="AlphaFoldDB" id="A0A2S6I0H2"/>
<dbReference type="GO" id="GO:0005975">
    <property type="term" value="P:carbohydrate metabolic process"/>
    <property type="evidence" value="ECO:0007669"/>
    <property type="project" value="InterPro"/>
</dbReference>
<dbReference type="PANTHER" id="PTHR43103">
    <property type="entry name" value="NUCLEOSIDE-DIPHOSPHATE-SUGAR EPIMERASE"/>
    <property type="match status" value="1"/>
</dbReference>
<dbReference type="GO" id="GO:0050661">
    <property type="term" value="F:NADP binding"/>
    <property type="evidence" value="ECO:0007669"/>
    <property type="project" value="InterPro"/>
</dbReference>
<dbReference type="InterPro" id="IPR036291">
    <property type="entry name" value="NAD(P)-bd_dom_sf"/>
</dbReference>
<dbReference type="RefSeq" id="WP_104421681.1">
    <property type="nucleotide sequence ID" value="NZ_PTJC01000008.1"/>
</dbReference>
<evidence type="ECO:0000313" key="6">
    <source>
        <dbReference type="Proteomes" id="UP000237662"/>
    </source>
</evidence>
<sequence>MFLLTGANGFIGSVLVAQLNALGIRDLILVDDFQHYENKTPNLEGKDFLVKVERDTLFTIWDQEQWPLEGVYHLGARTDTTETDVRIFDRLNREFSMEVWNRCANAGIPLVYASSAATYGDGTRGFSDRTDPDTLEPLNEYGRSKNDFDAWAAAQPTAPPAWYGLKFFNVYGPNEYHKDRMASVVWHTYRQVRATGKMNLFRSHRDDVGDGEQSRDFIYVKDICRVCYFLMQHRPQPYGLYNLGTGKARSFRDLAEATFRAMGREVDIHYVDTPEDLRKNYQYFTEARMEKLRDAGYDQAFTSLEEGVNEYVRNYLTPQQYY</sequence>
<reference evidence="5 6" key="1">
    <citation type="submission" date="2018-02" db="EMBL/GenBank/DDBJ databases">
        <title>Genomic Encyclopedia of Archaeal and Bacterial Type Strains, Phase II (KMG-II): from individual species to whole genera.</title>
        <authorList>
            <person name="Goeker M."/>
        </authorList>
    </citation>
    <scope>NUCLEOTIDE SEQUENCE [LARGE SCALE GENOMIC DNA]</scope>
    <source>
        <strain evidence="5 6">DSM 29526</strain>
    </source>
</reference>
<dbReference type="Pfam" id="PF01370">
    <property type="entry name" value="Epimerase"/>
    <property type="match status" value="1"/>
</dbReference>
<dbReference type="InterPro" id="IPR001509">
    <property type="entry name" value="Epimerase_deHydtase"/>
</dbReference>
<proteinExistence type="predicted"/>
<dbReference type="SUPFAM" id="SSF51735">
    <property type="entry name" value="NAD(P)-binding Rossmann-fold domains"/>
    <property type="match status" value="1"/>
</dbReference>
<dbReference type="Proteomes" id="UP000237662">
    <property type="component" value="Unassembled WGS sequence"/>
</dbReference>
<evidence type="ECO:0000256" key="2">
    <source>
        <dbReference type="ARBA" id="ARBA00023235"/>
    </source>
</evidence>
<dbReference type="NCBIfam" id="TIGR02197">
    <property type="entry name" value="heptose_epim"/>
    <property type="match status" value="1"/>
</dbReference>
<evidence type="ECO:0000313" key="5">
    <source>
        <dbReference type="EMBL" id="PPK84356.1"/>
    </source>
</evidence>
<evidence type="ECO:0000259" key="4">
    <source>
        <dbReference type="Pfam" id="PF01370"/>
    </source>
</evidence>
<keyword evidence="6" id="KW-1185">Reference proteome</keyword>
<comment type="caution">
    <text evidence="5">The sequence shown here is derived from an EMBL/GenBank/DDBJ whole genome shotgun (WGS) entry which is preliminary data.</text>
</comment>
<dbReference type="Gene3D" id="3.40.50.720">
    <property type="entry name" value="NAD(P)-binding Rossmann-like Domain"/>
    <property type="match status" value="1"/>
</dbReference>
<evidence type="ECO:0000256" key="3">
    <source>
        <dbReference type="ARBA" id="ARBA00023277"/>
    </source>
</evidence>
<dbReference type="OrthoDB" id="8967463at2"/>
<name>A0A2S6I0H2_9BACT</name>
<dbReference type="Gene3D" id="3.90.25.10">
    <property type="entry name" value="UDP-galactose 4-epimerase, domain 1"/>
    <property type="match status" value="1"/>
</dbReference>
<dbReference type="EMBL" id="PTJC01000008">
    <property type="protein sequence ID" value="PPK84356.1"/>
    <property type="molecule type" value="Genomic_DNA"/>
</dbReference>
<accession>A0A2S6I0H2</accession>
<dbReference type="InterPro" id="IPR011912">
    <property type="entry name" value="Heptose_epim"/>
</dbReference>
<protein>
    <submittedName>
        <fullName evidence="5">ADP-glyceromanno-heptose 6-epimerase</fullName>
    </submittedName>
</protein>
<keyword evidence="3" id="KW-0119">Carbohydrate metabolism</keyword>
<dbReference type="PANTHER" id="PTHR43103:SF3">
    <property type="entry name" value="ADP-L-GLYCERO-D-MANNO-HEPTOSE-6-EPIMERASE"/>
    <property type="match status" value="1"/>
</dbReference>
<keyword evidence="2" id="KW-0413">Isomerase</keyword>
<evidence type="ECO:0000256" key="1">
    <source>
        <dbReference type="ARBA" id="ARBA00022857"/>
    </source>
</evidence>
<feature type="domain" description="NAD-dependent epimerase/dehydratase" evidence="4">
    <location>
        <begin position="3"/>
        <end position="244"/>
    </location>
</feature>
<keyword evidence="1" id="KW-0521">NADP</keyword>